<dbReference type="PANTHER" id="PTHR32305">
    <property type="match status" value="1"/>
</dbReference>
<accession>A0ABW8M7E4</accession>
<name>A0ABW8M7E4_9ACTN</name>
<protein>
    <submittedName>
        <fullName evidence="2">Uncharacterized protein</fullName>
    </submittedName>
</protein>
<dbReference type="Proteomes" id="UP001620295">
    <property type="component" value="Unassembled WGS sequence"/>
</dbReference>
<dbReference type="NCBIfam" id="TIGR01643">
    <property type="entry name" value="YD_repeat_2x"/>
    <property type="match status" value="3"/>
</dbReference>
<dbReference type="PANTHER" id="PTHR32305:SF15">
    <property type="entry name" value="PROTEIN RHSA-RELATED"/>
    <property type="match status" value="1"/>
</dbReference>
<sequence>MRRIGPDGILSGRLHYDTEARTTRYTDSQGNTTTYVCNEAYKVIAETDLLGNTTRRTWDENNRHPLTITDLLGHTTHCRYDDQGRLMAVVGPDGTVTEAVYNDWGLSLKIREQGGAIWRHTYDQHGSRTSTAHSTYGTSGHLASVTDPRSTPMRQVCLPRSPIPVSHDPYPPRPAWPRHSRHQPAGAHDPPRLDNRG</sequence>
<dbReference type="InterPro" id="IPR006530">
    <property type="entry name" value="YD"/>
</dbReference>
<evidence type="ECO:0000313" key="3">
    <source>
        <dbReference type="Proteomes" id="UP001620295"/>
    </source>
</evidence>
<keyword evidence="3" id="KW-1185">Reference proteome</keyword>
<evidence type="ECO:0000313" key="2">
    <source>
        <dbReference type="EMBL" id="MFK4272336.1"/>
    </source>
</evidence>
<reference evidence="2 3" key="1">
    <citation type="submission" date="2024-11" db="EMBL/GenBank/DDBJ databases">
        <title>The Natural Products Discovery Center: Release of the First 8490 Sequenced Strains for Exploring Actinobacteria Biosynthetic Diversity.</title>
        <authorList>
            <person name="Kalkreuter E."/>
            <person name="Kautsar S.A."/>
            <person name="Yang D."/>
            <person name="Bader C.D."/>
            <person name="Teijaro C.N."/>
            <person name="Fluegel L."/>
            <person name="Davis C.M."/>
            <person name="Simpson J.R."/>
            <person name="Lauterbach L."/>
            <person name="Steele A.D."/>
            <person name="Gui C."/>
            <person name="Meng S."/>
            <person name="Li G."/>
            <person name="Viehrig K."/>
            <person name="Ye F."/>
            <person name="Su P."/>
            <person name="Kiefer A.F."/>
            <person name="Nichols A."/>
            <person name="Cepeda A.J."/>
            <person name="Yan W."/>
            <person name="Fan B."/>
            <person name="Jiang Y."/>
            <person name="Adhikari A."/>
            <person name="Zheng C.-J."/>
            <person name="Schuster L."/>
            <person name="Cowan T.M."/>
            <person name="Smanski M.J."/>
            <person name="Chevrette M.G."/>
            <person name="De Carvalho L.P.S."/>
            <person name="Shen B."/>
        </authorList>
    </citation>
    <scope>NUCLEOTIDE SEQUENCE [LARGE SCALE GENOMIC DNA]</scope>
    <source>
        <strain evidence="2 3">NPDC020863</strain>
    </source>
</reference>
<dbReference type="Gene3D" id="2.180.10.10">
    <property type="entry name" value="RHS repeat-associated core"/>
    <property type="match status" value="1"/>
</dbReference>
<dbReference type="EMBL" id="JBJDQH010000025">
    <property type="protein sequence ID" value="MFK4272336.1"/>
    <property type="molecule type" value="Genomic_DNA"/>
</dbReference>
<feature type="region of interest" description="Disordered" evidence="1">
    <location>
        <begin position="126"/>
        <end position="197"/>
    </location>
</feature>
<organism evidence="2 3">
    <name type="scientific">Streptomyces milbemycinicus</name>
    <dbReference type="NCBI Taxonomy" id="476552"/>
    <lineage>
        <taxon>Bacteria</taxon>
        <taxon>Bacillati</taxon>
        <taxon>Actinomycetota</taxon>
        <taxon>Actinomycetes</taxon>
        <taxon>Kitasatosporales</taxon>
        <taxon>Streptomycetaceae</taxon>
        <taxon>Streptomyces</taxon>
    </lineage>
</organism>
<dbReference type="InterPro" id="IPR031325">
    <property type="entry name" value="RHS_repeat"/>
</dbReference>
<dbReference type="Pfam" id="PF05593">
    <property type="entry name" value="RHS_repeat"/>
    <property type="match status" value="1"/>
</dbReference>
<feature type="compositionally biased region" description="Polar residues" evidence="1">
    <location>
        <begin position="127"/>
        <end position="138"/>
    </location>
</feature>
<proteinExistence type="predicted"/>
<evidence type="ECO:0000256" key="1">
    <source>
        <dbReference type="SAM" id="MobiDB-lite"/>
    </source>
</evidence>
<comment type="caution">
    <text evidence="2">The sequence shown here is derived from an EMBL/GenBank/DDBJ whole genome shotgun (WGS) entry which is preliminary data.</text>
</comment>
<dbReference type="RefSeq" id="WP_404748728.1">
    <property type="nucleotide sequence ID" value="NZ_JBJDQH010000025.1"/>
</dbReference>
<gene>
    <name evidence="2" type="ORF">ACI2L5_46770</name>
</gene>
<dbReference type="InterPro" id="IPR050708">
    <property type="entry name" value="T6SS_VgrG/RHS"/>
</dbReference>